<sequence>MDTAASLFLFATPHPPRIPHKGMLRDAEESVSLPSAEGGGMLSYVLIPSPHDGTLSGKHVTGDGVRFTPSFMGRLPGFWRAPNDGMQRMQG</sequence>
<gene>
    <name evidence="1" type="ORF">NPIL_223231</name>
</gene>
<evidence type="ECO:0000313" key="1">
    <source>
        <dbReference type="EMBL" id="GFS55820.1"/>
    </source>
</evidence>
<name>A0A8X6IR89_NEPPI</name>
<protein>
    <submittedName>
        <fullName evidence="1">Uncharacterized protein</fullName>
    </submittedName>
</protein>
<dbReference type="AlphaFoldDB" id="A0A8X6IR89"/>
<dbReference type="Proteomes" id="UP000887013">
    <property type="component" value="Unassembled WGS sequence"/>
</dbReference>
<organism evidence="1 2">
    <name type="scientific">Nephila pilipes</name>
    <name type="common">Giant wood spider</name>
    <name type="synonym">Nephila maculata</name>
    <dbReference type="NCBI Taxonomy" id="299642"/>
    <lineage>
        <taxon>Eukaryota</taxon>
        <taxon>Metazoa</taxon>
        <taxon>Ecdysozoa</taxon>
        <taxon>Arthropoda</taxon>
        <taxon>Chelicerata</taxon>
        <taxon>Arachnida</taxon>
        <taxon>Araneae</taxon>
        <taxon>Araneomorphae</taxon>
        <taxon>Entelegynae</taxon>
        <taxon>Araneoidea</taxon>
        <taxon>Nephilidae</taxon>
        <taxon>Nephila</taxon>
    </lineage>
</organism>
<comment type="caution">
    <text evidence="1">The sequence shown here is derived from an EMBL/GenBank/DDBJ whole genome shotgun (WGS) entry which is preliminary data.</text>
</comment>
<evidence type="ECO:0000313" key="2">
    <source>
        <dbReference type="Proteomes" id="UP000887013"/>
    </source>
</evidence>
<proteinExistence type="predicted"/>
<dbReference type="EMBL" id="BMAW01092613">
    <property type="protein sequence ID" value="GFS55820.1"/>
    <property type="molecule type" value="Genomic_DNA"/>
</dbReference>
<keyword evidence="2" id="KW-1185">Reference proteome</keyword>
<accession>A0A8X6IR89</accession>
<reference evidence="1" key="1">
    <citation type="submission" date="2020-08" db="EMBL/GenBank/DDBJ databases">
        <title>Multicomponent nature underlies the extraordinary mechanical properties of spider dragline silk.</title>
        <authorList>
            <person name="Kono N."/>
            <person name="Nakamura H."/>
            <person name="Mori M."/>
            <person name="Yoshida Y."/>
            <person name="Ohtoshi R."/>
            <person name="Malay A.D."/>
            <person name="Moran D.A.P."/>
            <person name="Tomita M."/>
            <person name="Numata K."/>
            <person name="Arakawa K."/>
        </authorList>
    </citation>
    <scope>NUCLEOTIDE SEQUENCE</scope>
</reference>